<dbReference type="InterPro" id="IPR005569">
    <property type="entry name" value="Arc_DNA-bd_dom"/>
</dbReference>
<dbReference type="GO" id="GO:0006355">
    <property type="term" value="P:regulation of DNA-templated transcription"/>
    <property type="evidence" value="ECO:0007669"/>
    <property type="project" value="InterPro"/>
</dbReference>
<sequence length="62" mass="7576">MVAKRRQKDVSRMEEQKRFTLRLDLNLFERIKKQAEINKRSIAKEIEHMLEQQFKQNEDNTG</sequence>
<dbReference type="OrthoDB" id="27708at10239"/>
<organism evidence="2 3">
    <name type="scientific">Paenibacillus phage Vegas</name>
    <dbReference type="NCBI Taxonomy" id="1636261"/>
    <lineage>
        <taxon>Viruses</taxon>
        <taxon>Duplodnaviria</taxon>
        <taxon>Heunggongvirae</taxon>
        <taxon>Uroviricota</taxon>
        <taxon>Caudoviricetes</taxon>
        <taxon>Gochnauervirinae</taxon>
        <taxon>Vegasvirus</taxon>
        <taxon>Vegasvirus vegas</taxon>
    </lineage>
</organism>
<dbReference type="InterPro" id="IPR013321">
    <property type="entry name" value="Arc_rbn_hlx_hlx"/>
</dbReference>
<reference evidence="2 3" key="1">
    <citation type="journal article" date="2015" name="Genome Announc.">
        <title>Complete Genome Sequences of Nine Phages Capable of Infecting Paenibacillus larvae, the Causative Agent of American Foulbrood Disease in Honeybees.</title>
        <authorList>
            <person name="Tsourkas P.K."/>
            <person name="Yost D.G."/>
            <person name="Krohn A."/>
            <person name="LeBlanc L."/>
            <person name="Zhang A."/>
            <person name="Stamereilers C."/>
            <person name="Amy P.S."/>
        </authorList>
    </citation>
    <scope>NUCLEOTIDE SEQUENCE [LARGE SCALE GENOMIC DNA]</scope>
</reference>
<dbReference type="RefSeq" id="YP_009196131.1">
    <property type="nucleotide sequence ID" value="NC_028767.1"/>
</dbReference>
<feature type="domain" description="Arc-like DNA binding" evidence="1">
    <location>
        <begin position="14"/>
        <end position="57"/>
    </location>
</feature>
<evidence type="ECO:0000313" key="3">
    <source>
        <dbReference type="Proteomes" id="UP000201675"/>
    </source>
</evidence>
<protein>
    <submittedName>
        <fullName evidence="2">Arc-like DNA binding domain protein</fullName>
    </submittedName>
</protein>
<evidence type="ECO:0000313" key="2">
    <source>
        <dbReference type="EMBL" id="ALA12680.1"/>
    </source>
</evidence>
<accession>A0A0K2CYV1</accession>
<dbReference type="GO" id="GO:0003677">
    <property type="term" value="F:DNA binding"/>
    <property type="evidence" value="ECO:0007669"/>
    <property type="project" value="InterPro"/>
</dbReference>
<name>A0A0K2CYV1_9CAUD</name>
<gene>
    <name evidence="2" type="ORF">VEGAS_32</name>
</gene>
<evidence type="ECO:0000259" key="1">
    <source>
        <dbReference type="Pfam" id="PF03869"/>
    </source>
</evidence>
<dbReference type="Gene3D" id="1.10.1220.10">
    <property type="entry name" value="Met repressor-like"/>
    <property type="match status" value="1"/>
</dbReference>
<proteinExistence type="predicted"/>
<dbReference type="Pfam" id="PF03869">
    <property type="entry name" value="Arc"/>
    <property type="match status" value="1"/>
</dbReference>
<dbReference type="InterPro" id="IPR010985">
    <property type="entry name" value="Ribbon_hlx_hlx"/>
</dbReference>
<dbReference type="KEGG" id="vg:26623354"/>
<dbReference type="SUPFAM" id="SSF47598">
    <property type="entry name" value="Ribbon-helix-helix"/>
    <property type="match status" value="1"/>
</dbReference>
<dbReference type="Proteomes" id="UP000201675">
    <property type="component" value="Segment"/>
</dbReference>
<dbReference type="GeneID" id="26623354"/>
<dbReference type="EMBL" id="KT361654">
    <property type="protein sequence ID" value="ALA12680.1"/>
    <property type="molecule type" value="Genomic_DNA"/>
</dbReference>
<keyword evidence="3" id="KW-1185">Reference proteome</keyword>